<evidence type="ECO:0008006" key="4">
    <source>
        <dbReference type="Google" id="ProtNLM"/>
    </source>
</evidence>
<evidence type="ECO:0000313" key="2">
    <source>
        <dbReference type="Proteomes" id="UP000050790"/>
    </source>
</evidence>
<feature type="region of interest" description="Disordered" evidence="1">
    <location>
        <begin position="1085"/>
        <end position="1117"/>
    </location>
</feature>
<feature type="region of interest" description="Disordered" evidence="1">
    <location>
        <begin position="78"/>
        <end position="273"/>
    </location>
</feature>
<feature type="region of interest" description="Disordered" evidence="1">
    <location>
        <begin position="1281"/>
        <end position="1313"/>
    </location>
</feature>
<feature type="compositionally biased region" description="Polar residues" evidence="1">
    <location>
        <begin position="114"/>
        <end position="175"/>
    </location>
</feature>
<dbReference type="Proteomes" id="UP000050790">
    <property type="component" value="Unassembled WGS sequence"/>
</dbReference>
<reference evidence="3" key="1">
    <citation type="submission" date="2023-11" db="UniProtKB">
        <authorList>
            <consortium name="WormBaseParasite"/>
        </authorList>
    </citation>
    <scope>IDENTIFICATION</scope>
</reference>
<feature type="compositionally biased region" description="Polar residues" evidence="1">
    <location>
        <begin position="1085"/>
        <end position="1108"/>
    </location>
</feature>
<feature type="compositionally biased region" description="Polar residues" evidence="1">
    <location>
        <begin position="194"/>
        <end position="255"/>
    </location>
</feature>
<dbReference type="WBParaSite" id="SMRG1_84220.1">
    <property type="protein sequence ID" value="SMRG1_84220.1"/>
    <property type="gene ID" value="SMRG1_84220"/>
</dbReference>
<feature type="compositionally biased region" description="Polar residues" evidence="1">
    <location>
        <begin position="1281"/>
        <end position="1304"/>
    </location>
</feature>
<sequence>MHSLSSPSSSSSSSCTCLCSCRTFTLYTFISHYSFSTGVHSDSTSIPPVTDITHPTQSDQTTSTSHLIDTTPTISTTAFQSTESTTLQTPVSTPVSTSQHTPESTSQPSPQSTLMQTGVHSDSTSIPPVTDITHPTQSDQTTSTSHLIDTTPTISTTAFQSTESTTLQTPVSTPVSTSQHTPESTSQPSPQSTLMQTGVHSDSTSIPPVTDITHPTQSDQTTSTSHLIDTTPTISTTAFQSTESTTLQTPVSTPVSTSQHTPESTSQPSPQSTLMQTAIFKVQGTLYTGNNSDLYLWSSDLTNSSTLEYITLKMKFCTFIIESLNESYSSIIKNAKCSNVIFIPINVNNLQIRQINNTNLIQGVQGIADIELLLINTTNINESLFITALIYHGMNINRTFNIYLLNIEVNLISNETTISTVMSTSKSTENKLDISSVTTSTPRFMSVVTSPEYHFISDGISFEAFENSLPPLFDKPAIGKIEAYIHKVESRDFMEWSDDLSIPTSAFYLNLSSQIQYLVTKSVQLANVQISLSFKILDVTFQNVIIQIETVYRVNNTEKYEYRLINSIFMKMSVEMRSLEASLLSDKELTQIFIEGWGKLNVTSGPNLVDIEFTQISVFEVHIVIYIEERSVPMNWSTDLSNESSVMYRNLSMSICDLLLSGLRLGNEEFSRGATCVRVVFIRIMIWIDGVGRAHTDAGVNRVSMEAVQAIVNVQLRLSRGSQPTETDLTETLVRGCTLLNIRSGPSLRNITAYQPTIGQIEAMIRIAGTWDLMEWSDDLSIPTSAFYLNLSSQIQYLVTKSVQLANVQISLSFKILNVTFEKYSIQLGHMENFRMIECILMKMTVEMRSLEASLLSDKELTQIFTEGWGKLNVTSGPNLIDIEFTRSPTSMSASTSSLEQTDRSISTEFAQLIRTTETVRSTSTVKTTSPSSTTTSDDFEISVFEVHIVIYIEERSVPMNWSTDLSNESSVMYRNLSMSICDLLLSGLRLGNEEFSRGATCVRVVFIRIMIWIDGVGRAHTDAGVNRVSMEAVQAIVNVQLRLSRGSQPTETDLTETLVRGCTLLNIRSGPSLRNITAYRPRTSTVTSTDGLGQTETSVSTESRQPIRTTSTETMTARSTVLMTSPSSTTTGAAFEISVFEVDIVIYIEERSVPMNWSTDLSNESSVMYRNLSMSICDLLLSGLRLGNEEFSRGATCVRVVFIRIMIWIDGVGRAHTDAGVNRVSMEAVQAIVIVQLRLSRGSQPTETDLTETLVRGCTLLNIRSGPSLRNITAYRPRTSTVTSTDGLGQTETSVSTESRQPIRTTSTETMTARSTVLMTSPSSTTTGAAFEISVFEVDIVIYIEERSVPMNWSTDLSNESSVMYRNLSMSICDLLLSGLRLGNEEFSRGATCVRVVFIRIMIWIDGVGRAHTDAGVNRVSMEAVQAIVIVQLRLSRGSQPTETDLTETLVRGCTLLNIRSGPSLRNITAYRKSSIVVAHFANDML</sequence>
<feature type="compositionally biased region" description="Low complexity" evidence="1">
    <location>
        <begin position="96"/>
        <end position="113"/>
    </location>
</feature>
<protein>
    <recommendedName>
        <fullName evidence="4">SEA domain-containing protein</fullName>
    </recommendedName>
</protein>
<evidence type="ECO:0000313" key="3">
    <source>
        <dbReference type="WBParaSite" id="SMRG1_84220.1"/>
    </source>
</evidence>
<feature type="compositionally biased region" description="Low complexity" evidence="1">
    <location>
        <begin position="176"/>
        <end position="193"/>
    </location>
</feature>
<feature type="compositionally biased region" description="Low complexity" evidence="1">
    <location>
        <begin position="256"/>
        <end position="273"/>
    </location>
</feature>
<proteinExistence type="predicted"/>
<name>A0AA85AIF5_9TREM</name>
<organism evidence="2 3">
    <name type="scientific">Schistosoma margrebowiei</name>
    <dbReference type="NCBI Taxonomy" id="48269"/>
    <lineage>
        <taxon>Eukaryota</taxon>
        <taxon>Metazoa</taxon>
        <taxon>Spiralia</taxon>
        <taxon>Lophotrochozoa</taxon>
        <taxon>Platyhelminthes</taxon>
        <taxon>Trematoda</taxon>
        <taxon>Digenea</taxon>
        <taxon>Strigeidida</taxon>
        <taxon>Schistosomatoidea</taxon>
        <taxon>Schistosomatidae</taxon>
        <taxon>Schistosoma</taxon>
    </lineage>
</organism>
<feature type="compositionally biased region" description="Polar residues" evidence="1">
    <location>
        <begin position="78"/>
        <end position="95"/>
    </location>
</feature>
<accession>A0AA85AIF5</accession>
<evidence type="ECO:0000256" key="1">
    <source>
        <dbReference type="SAM" id="MobiDB-lite"/>
    </source>
</evidence>